<feature type="region of interest" description="Disordered" evidence="1">
    <location>
        <begin position="93"/>
        <end position="113"/>
    </location>
</feature>
<reference evidence="4" key="1">
    <citation type="submission" date="2023-10" db="EMBL/GenBank/DDBJ databases">
        <title>Genome assembly of Pristionchus species.</title>
        <authorList>
            <person name="Yoshida K."/>
            <person name="Sommer R.J."/>
        </authorList>
    </citation>
    <scope>NUCLEOTIDE SEQUENCE</scope>
    <source>
        <strain evidence="4">RS0144</strain>
    </source>
</reference>
<keyword evidence="5" id="KW-1185">Reference proteome</keyword>
<keyword evidence="3" id="KW-0732">Signal</keyword>
<protein>
    <submittedName>
        <fullName evidence="4">Uncharacterized protein</fullName>
    </submittedName>
</protein>
<evidence type="ECO:0000256" key="1">
    <source>
        <dbReference type="SAM" id="MobiDB-lite"/>
    </source>
</evidence>
<evidence type="ECO:0000256" key="2">
    <source>
        <dbReference type="SAM" id="Phobius"/>
    </source>
</evidence>
<sequence length="113" mass="12527">FILALFAQCNLHVTFLAEMSGDSEQHWDVATATDVYEKKFNDLDIVHDGREVPESSTNSVFSLPLVITICLVLAIVASLLVFFIRRACCPSLEHQPLPTEDNHIKKNGSTSPV</sequence>
<dbReference type="EMBL" id="BTSX01000002">
    <property type="protein sequence ID" value="GMS85749.1"/>
    <property type="molecule type" value="Genomic_DNA"/>
</dbReference>
<keyword evidence="2" id="KW-1133">Transmembrane helix</keyword>
<organism evidence="4 5">
    <name type="scientific">Pristionchus entomophagus</name>
    <dbReference type="NCBI Taxonomy" id="358040"/>
    <lineage>
        <taxon>Eukaryota</taxon>
        <taxon>Metazoa</taxon>
        <taxon>Ecdysozoa</taxon>
        <taxon>Nematoda</taxon>
        <taxon>Chromadorea</taxon>
        <taxon>Rhabditida</taxon>
        <taxon>Rhabditina</taxon>
        <taxon>Diplogasteromorpha</taxon>
        <taxon>Diplogasteroidea</taxon>
        <taxon>Neodiplogasteridae</taxon>
        <taxon>Pristionchus</taxon>
    </lineage>
</organism>
<proteinExistence type="predicted"/>
<comment type="caution">
    <text evidence="4">The sequence shown here is derived from an EMBL/GenBank/DDBJ whole genome shotgun (WGS) entry which is preliminary data.</text>
</comment>
<evidence type="ECO:0000313" key="4">
    <source>
        <dbReference type="EMBL" id="GMS85749.1"/>
    </source>
</evidence>
<feature type="non-terminal residue" evidence="4">
    <location>
        <position position="1"/>
    </location>
</feature>
<dbReference type="AlphaFoldDB" id="A0AAV5SZN4"/>
<gene>
    <name evidence="4" type="ORF">PENTCL1PPCAC_7924</name>
</gene>
<evidence type="ECO:0000313" key="5">
    <source>
        <dbReference type="Proteomes" id="UP001432027"/>
    </source>
</evidence>
<feature type="chain" id="PRO_5043574037" evidence="3">
    <location>
        <begin position="17"/>
        <end position="113"/>
    </location>
</feature>
<keyword evidence="2" id="KW-0812">Transmembrane</keyword>
<evidence type="ECO:0000256" key="3">
    <source>
        <dbReference type="SAM" id="SignalP"/>
    </source>
</evidence>
<keyword evidence="2" id="KW-0472">Membrane</keyword>
<dbReference type="Proteomes" id="UP001432027">
    <property type="component" value="Unassembled WGS sequence"/>
</dbReference>
<name>A0AAV5SZN4_9BILA</name>
<accession>A0AAV5SZN4</accession>
<feature type="transmembrane region" description="Helical" evidence="2">
    <location>
        <begin position="61"/>
        <end position="84"/>
    </location>
</feature>
<feature type="signal peptide" evidence="3">
    <location>
        <begin position="1"/>
        <end position="16"/>
    </location>
</feature>